<keyword evidence="11" id="KW-1185">Reference proteome</keyword>
<keyword evidence="8 9" id="KW-0472">Membrane</keyword>
<keyword evidence="6 9" id="KW-0812">Transmembrane</keyword>
<dbReference type="Pfam" id="PF03186">
    <property type="entry name" value="CobD_Cbib"/>
    <property type="match status" value="1"/>
</dbReference>
<comment type="subcellular location">
    <subcellularLocation>
        <location evidence="1 9">Cell membrane</location>
        <topology evidence="1 9">Multi-pass membrane protein</topology>
    </subcellularLocation>
</comment>
<reference evidence="10 11" key="1">
    <citation type="submission" date="2024-09" db="EMBL/GenBank/DDBJ databases">
        <authorList>
            <person name="Sun Q."/>
            <person name="Mori K."/>
        </authorList>
    </citation>
    <scope>NUCLEOTIDE SEQUENCE [LARGE SCALE GENOMIC DNA]</scope>
    <source>
        <strain evidence="10 11">NCAIM B.02336</strain>
    </source>
</reference>
<organism evidence="10 11">
    <name type="scientific">Ottowia pentelensis</name>
    <dbReference type="NCBI Taxonomy" id="511108"/>
    <lineage>
        <taxon>Bacteria</taxon>
        <taxon>Pseudomonadati</taxon>
        <taxon>Pseudomonadota</taxon>
        <taxon>Betaproteobacteria</taxon>
        <taxon>Burkholderiales</taxon>
        <taxon>Comamonadaceae</taxon>
        <taxon>Ottowia</taxon>
    </lineage>
</organism>
<comment type="similarity">
    <text evidence="3 9">Belongs to the CobD/CbiB family.</text>
</comment>
<feature type="transmembrane region" description="Helical" evidence="9">
    <location>
        <begin position="174"/>
        <end position="195"/>
    </location>
</feature>
<evidence type="ECO:0000256" key="7">
    <source>
        <dbReference type="ARBA" id="ARBA00022989"/>
    </source>
</evidence>
<keyword evidence="5 9" id="KW-0169">Cobalamin biosynthesis</keyword>
<comment type="pathway">
    <text evidence="2 9">Cofactor biosynthesis; adenosylcobalamin biosynthesis.</text>
</comment>
<evidence type="ECO:0000256" key="2">
    <source>
        <dbReference type="ARBA" id="ARBA00004953"/>
    </source>
</evidence>
<comment type="function">
    <text evidence="9">Converts cobyric acid to cobinamide by the addition of aminopropanol on the F carboxylic group.</text>
</comment>
<evidence type="ECO:0000256" key="1">
    <source>
        <dbReference type="ARBA" id="ARBA00004651"/>
    </source>
</evidence>
<sequence length="333" mass="34591">MLNWSGDEPEAYLALLACAPALALAIDRVLGEPAARWHPVTWMRRYLDWADARLAPRRERAYVATGAQVLARGAVTWSAAAAVVLALAWLLQTWVLAQPVWLATLALGLFLKPLLAWARVHDDTLAVERGLAEAPGAAQAQEAPPVGHDAAPGSAHGLREGAIQRLATNLSDSLVAPLFWFALLGLPGAALFRFAHTAAATWGRRGARSPDGVVRGGTAAGLWAVRAADALAWLPARLTAALIVGLGGPAALRGLPRLPAEAARLPSTHAGWPVAAMALALGVQLGRPGVHALNAGARTPEPADTLRACAIGSRCALVATLLACAVLLLTLSA</sequence>
<name>A0ABV6PNY7_9BURK</name>
<evidence type="ECO:0000256" key="3">
    <source>
        <dbReference type="ARBA" id="ARBA00006263"/>
    </source>
</evidence>
<feature type="transmembrane region" description="Helical" evidence="9">
    <location>
        <begin position="100"/>
        <end position="118"/>
    </location>
</feature>
<evidence type="ECO:0000256" key="5">
    <source>
        <dbReference type="ARBA" id="ARBA00022573"/>
    </source>
</evidence>
<keyword evidence="4 9" id="KW-1003">Cell membrane</keyword>
<feature type="transmembrane region" description="Helical" evidence="9">
    <location>
        <begin position="315"/>
        <end position="332"/>
    </location>
</feature>
<evidence type="ECO:0000313" key="11">
    <source>
        <dbReference type="Proteomes" id="UP001589834"/>
    </source>
</evidence>
<accession>A0ABV6PNY7</accession>
<dbReference type="HAMAP" id="MF_00024">
    <property type="entry name" value="CobD_CbiB"/>
    <property type="match status" value="1"/>
</dbReference>
<dbReference type="InterPro" id="IPR004485">
    <property type="entry name" value="Cobalamin_biosynth_CobD/CbiB"/>
</dbReference>
<keyword evidence="7 9" id="KW-1133">Transmembrane helix</keyword>
<evidence type="ECO:0000256" key="8">
    <source>
        <dbReference type="ARBA" id="ARBA00023136"/>
    </source>
</evidence>
<dbReference type="PANTHER" id="PTHR34308:SF1">
    <property type="entry name" value="COBALAMIN BIOSYNTHESIS PROTEIN CBIB"/>
    <property type="match status" value="1"/>
</dbReference>
<dbReference type="Proteomes" id="UP001589834">
    <property type="component" value="Unassembled WGS sequence"/>
</dbReference>
<evidence type="ECO:0000313" key="10">
    <source>
        <dbReference type="EMBL" id="MFC0591102.1"/>
    </source>
</evidence>
<evidence type="ECO:0000256" key="6">
    <source>
        <dbReference type="ARBA" id="ARBA00022692"/>
    </source>
</evidence>
<dbReference type="EMBL" id="JBHLTN010000002">
    <property type="protein sequence ID" value="MFC0591102.1"/>
    <property type="molecule type" value="Genomic_DNA"/>
</dbReference>
<proteinExistence type="inferred from homology"/>
<feature type="transmembrane region" description="Helical" evidence="9">
    <location>
        <begin position="69"/>
        <end position="91"/>
    </location>
</feature>
<evidence type="ECO:0000256" key="4">
    <source>
        <dbReference type="ARBA" id="ARBA00022475"/>
    </source>
</evidence>
<comment type="caution">
    <text evidence="9">Lacks conserved residue(s) required for the propagation of feature annotation.</text>
</comment>
<evidence type="ECO:0000256" key="9">
    <source>
        <dbReference type="HAMAP-Rule" id="MF_00024"/>
    </source>
</evidence>
<gene>
    <name evidence="9" type="primary">cobD</name>
    <name evidence="10" type="ORF">ACFFGG_00890</name>
</gene>
<protein>
    <recommendedName>
        <fullName evidence="9">Cobalamin biosynthesis protein CobD</fullName>
    </recommendedName>
</protein>
<dbReference type="RefSeq" id="WP_377478733.1">
    <property type="nucleotide sequence ID" value="NZ_JBHLTN010000002.1"/>
</dbReference>
<comment type="caution">
    <text evidence="10">The sequence shown here is derived from an EMBL/GenBank/DDBJ whole genome shotgun (WGS) entry which is preliminary data.</text>
</comment>
<dbReference type="PANTHER" id="PTHR34308">
    <property type="entry name" value="COBALAMIN BIOSYNTHESIS PROTEIN CBIB"/>
    <property type="match status" value="1"/>
</dbReference>